<evidence type="ECO:0000313" key="7">
    <source>
        <dbReference type="EMBL" id="AJD54351.1"/>
    </source>
</evidence>
<comment type="similarity">
    <text evidence="2">Belongs to the FAD-binding oxidoreductase/transferase type 4 family.</text>
</comment>
<dbReference type="FunFam" id="1.10.45.10:FF:000001">
    <property type="entry name" value="D-lactate dehydrogenase mitochondrial"/>
    <property type="match status" value="1"/>
</dbReference>
<dbReference type="GO" id="GO:0022904">
    <property type="term" value="P:respiratory electron transport chain"/>
    <property type="evidence" value="ECO:0007669"/>
    <property type="project" value="TreeGrafter"/>
</dbReference>
<organism evidence="7 8">
    <name type="scientific">Thalassospira xiamenensis M-5 = DSM 17429</name>
    <dbReference type="NCBI Taxonomy" id="1123366"/>
    <lineage>
        <taxon>Bacteria</taxon>
        <taxon>Pseudomonadati</taxon>
        <taxon>Pseudomonadota</taxon>
        <taxon>Alphaproteobacteria</taxon>
        <taxon>Rhodospirillales</taxon>
        <taxon>Thalassospiraceae</taxon>
        <taxon>Thalassospira</taxon>
    </lineage>
</organism>
<keyword evidence="3" id="KW-0285">Flavoprotein</keyword>
<dbReference type="EMBL" id="CP004389">
    <property type="protein sequence ID" value="AJD54351.1"/>
    <property type="molecule type" value="Genomic_DNA"/>
</dbReference>
<keyword evidence="5" id="KW-0560">Oxidoreductase</keyword>
<dbReference type="InterPro" id="IPR051264">
    <property type="entry name" value="FAD-oxidored/transferase_4"/>
</dbReference>
<dbReference type="PROSITE" id="PS51387">
    <property type="entry name" value="FAD_PCMH"/>
    <property type="match status" value="1"/>
</dbReference>
<evidence type="ECO:0000256" key="5">
    <source>
        <dbReference type="ARBA" id="ARBA00023002"/>
    </source>
</evidence>
<dbReference type="Pfam" id="PF01565">
    <property type="entry name" value="FAD_binding_4"/>
    <property type="match status" value="1"/>
</dbReference>
<dbReference type="InterPro" id="IPR004113">
    <property type="entry name" value="FAD-bd_oxidored_4_C"/>
</dbReference>
<evidence type="ECO:0000256" key="2">
    <source>
        <dbReference type="ARBA" id="ARBA00008000"/>
    </source>
</evidence>
<dbReference type="Gene3D" id="1.10.45.10">
    <property type="entry name" value="Vanillyl-alcohol Oxidase, Chain A, domain 4"/>
    <property type="match status" value="1"/>
</dbReference>
<dbReference type="InterPro" id="IPR016171">
    <property type="entry name" value="Vanillyl_alc_oxidase_C-sub2"/>
</dbReference>
<dbReference type="Gene3D" id="3.30.465.10">
    <property type="match status" value="1"/>
</dbReference>
<comment type="cofactor">
    <cofactor evidence="1">
        <name>FAD</name>
        <dbReference type="ChEBI" id="CHEBI:57692"/>
    </cofactor>
</comment>
<dbReference type="SUPFAM" id="SSF56176">
    <property type="entry name" value="FAD-binding/transporter-associated domain-like"/>
    <property type="match status" value="1"/>
</dbReference>
<sequence>MLSLARMDQIEEIDTSSSLMVVEAGCILQRIQDAAQNAGYYFALDLGARGSCQIGGNISTNAGGNRVIRYGMTRDLVLGLEVVFADGTILPMMNRMPKNNAALDLKHLFIGSEGTLGVITRAVLKLHPGVCGANTALVALPEFDSVTRLISHAQFMLSGRLTAFELMWNDYYQAVIDGTGQKPPLATDYPLYALIDMQGADPDGERSAFEAMLETAFETSIISDATIAQSHREIETFWSLRDGVSEILSLRAPVISFDVSVPRSRIGDCVDEIRAALTQAFPKLPTVFFGHAGDSNIHLVAGPIDQFDPTGKNIERAVYEIIRTYGGSVSAEHGIGLHKKPWLSYSRSETELATLRLLKRSFDPKEILNPGKVLS</sequence>
<evidence type="ECO:0000256" key="1">
    <source>
        <dbReference type="ARBA" id="ARBA00001974"/>
    </source>
</evidence>
<dbReference type="InterPro" id="IPR016169">
    <property type="entry name" value="FAD-bd_PCMH_sub2"/>
</dbReference>
<dbReference type="PANTHER" id="PTHR43716:SF1">
    <property type="entry name" value="D-2-HYDROXYGLUTARATE DEHYDROGENASE, MITOCHONDRIAL"/>
    <property type="match status" value="1"/>
</dbReference>
<evidence type="ECO:0000313" key="8">
    <source>
        <dbReference type="Proteomes" id="UP000007127"/>
    </source>
</evidence>
<dbReference type="GO" id="GO:0071949">
    <property type="term" value="F:FAD binding"/>
    <property type="evidence" value="ECO:0007669"/>
    <property type="project" value="InterPro"/>
</dbReference>
<protein>
    <submittedName>
        <fullName evidence="7">D-lactate dehydrogenase (Cytochrome)</fullName>
    </submittedName>
</protein>
<proteinExistence type="inferred from homology"/>
<accession>A0AB72ULC2</accession>
<dbReference type="Gene3D" id="3.30.70.2740">
    <property type="match status" value="1"/>
</dbReference>
<dbReference type="PANTHER" id="PTHR43716">
    <property type="entry name" value="D-2-HYDROXYGLUTARATE DEHYDROGENASE, MITOCHONDRIAL"/>
    <property type="match status" value="1"/>
</dbReference>
<evidence type="ECO:0000256" key="4">
    <source>
        <dbReference type="ARBA" id="ARBA00022827"/>
    </source>
</evidence>
<dbReference type="Pfam" id="PF02913">
    <property type="entry name" value="FAD-oxidase_C"/>
    <property type="match status" value="1"/>
</dbReference>
<dbReference type="InterPro" id="IPR016164">
    <property type="entry name" value="FAD-linked_Oxase-like_C"/>
</dbReference>
<gene>
    <name evidence="7" type="ORF">TH3_21393</name>
</gene>
<geneLocation type="plasmid" evidence="8"/>
<dbReference type="SUPFAM" id="SSF55103">
    <property type="entry name" value="FAD-linked oxidases, C-terminal domain"/>
    <property type="match status" value="1"/>
</dbReference>
<evidence type="ECO:0000256" key="3">
    <source>
        <dbReference type="ARBA" id="ARBA00022630"/>
    </source>
</evidence>
<dbReference type="Proteomes" id="UP000007127">
    <property type="component" value="Plasmid"/>
</dbReference>
<evidence type="ECO:0000259" key="6">
    <source>
        <dbReference type="PROSITE" id="PS51387"/>
    </source>
</evidence>
<keyword evidence="7" id="KW-0614">Plasmid</keyword>
<dbReference type="KEGG" id="txi:TH3_21393"/>
<reference evidence="7 8" key="1">
    <citation type="journal article" date="2012" name="J. Bacteriol.">
        <title>Genome sequence of Thalassospira xiamenensis type strain M-5.</title>
        <authorList>
            <person name="Lai Q."/>
            <person name="Shao Z."/>
        </authorList>
    </citation>
    <scope>NUCLEOTIDE SEQUENCE [LARGE SCALE GENOMIC DNA]</scope>
    <source>
        <strain evidence="7 8">M-5</strain>
    </source>
</reference>
<dbReference type="InterPro" id="IPR006094">
    <property type="entry name" value="Oxid_FAD_bind_N"/>
</dbReference>
<dbReference type="InterPro" id="IPR036318">
    <property type="entry name" value="FAD-bd_PCMH-like_sf"/>
</dbReference>
<dbReference type="InterPro" id="IPR016166">
    <property type="entry name" value="FAD-bd_PCMH"/>
</dbReference>
<dbReference type="AlphaFoldDB" id="A0AB72ULC2"/>
<feature type="domain" description="FAD-binding PCMH-type" evidence="6">
    <location>
        <begin position="1"/>
        <end position="129"/>
    </location>
</feature>
<name>A0AB72ULC2_9PROT</name>
<dbReference type="Gene3D" id="3.30.70.2190">
    <property type="match status" value="1"/>
</dbReference>
<keyword evidence="4" id="KW-0274">FAD</keyword>
<dbReference type="GO" id="GO:0016491">
    <property type="term" value="F:oxidoreductase activity"/>
    <property type="evidence" value="ECO:0007669"/>
    <property type="project" value="UniProtKB-KW"/>
</dbReference>